<sequence>MGPEAAPPSTPISLVRRTFHVIAPAVAAAAAISHPALAVLLPRRSPVVLHCPETPAMLQTPPSACFMGCRADEAERTLRCASAHLRAHADAAPGTTASKPTRDLRRSPQRSAQMVRTALRLSPATRLTASSAVDTHPAPKSTAARPVDSIPPAHATLRTAMYKTHPRLSVHSALTRTSLKWAGISARRAELRRTYLDARANYVRRDVSPCGGAPSTDTRWGYVDGALGGGSRDDAARRRTCALVTPHRDAAPLKSGGGAALLLLLSRRWARCRAQTSAVEEGQRTAGQTSSWALLGEAYTMVMQAPY</sequence>
<feature type="region of interest" description="Disordered" evidence="1">
    <location>
        <begin position="88"/>
        <end position="112"/>
    </location>
</feature>
<evidence type="ECO:0000313" key="2">
    <source>
        <dbReference type="EMBL" id="KJA14191.1"/>
    </source>
</evidence>
<dbReference type="AlphaFoldDB" id="A0A0D2NCD4"/>
<gene>
    <name evidence="2" type="ORF">HYPSUDRAFT_208902</name>
</gene>
<evidence type="ECO:0000313" key="3">
    <source>
        <dbReference type="Proteomes" id="UP000054270"/>
    </source>
</evidence>
<organism evidence="2 3">
    <name type="scientific">Hypholoma sublateritium (strain FD-334 SS-4)</name>
    <dbReference type="NCBI Taxonomy" id="945553"/>
    <lineage>
        <taxon>Eukaryota</taxon>
        <taxon>Fungi</taxon>
        <taxon>Dikarya</taxon>
        <taxon>Basidiomycota</taxon>
        <taxon>Agaricomycotina</taxon>
        <taxon>Agaricomycetes</taxon>
        <taxon>Agaricomycetidae</taxon>
        <taxon>Agaricales</taxon>
        <taxon>Agaricineae</taxon>
        <taxon>Strophariaceae</taxon>
        <taxon>Hypholoma</taxon>
    </lineage>
</organism>
<protein>
    <submittedName>
        <fullName evidence="2">Uncharacterized protein</fullName>
    </submittedName>
</protein>
<accession>A0A0D2NCD4</accession>
<reference evidence="3" key="1">
    <citation type="submission" date="2014-04" db="EMBL/GenBank/DDBJ databases">
        <title>Evolutionary Origins and Diversification of the Mycorrhizal Mutualists.</title>
        <authorList>
            <consortium name="DOE Joint Genome Institute"/>
            <consortium name="Mycorrhizal Genomics Consortium"/>
            <person name="Kohler A."/>
            <person name="Kuo A."/>
            <person name="Nagy L.G."/>
            <person name="Floudas D."/>
            <person name="Copeland A."/>
            <person name="Barry K.W."/>
            <person name="Cichocki N."/>
            <person name="Veneault-Fourrey C."/>
            <person name="LaButti K."/>
            <person name="Lindquist E.A."/>
            <person name="Lipzen A."/>
            <person name="Lundell T."/>
            <person name="Morin E."/>
            <person name="Murat C."/>
            <person name="Riley R."/>
            <person name="Ohm R."/>
            <person name="Sun H."/>
            <person name="Tunlid A."/>
            <person name="Henrissat B."/>
            <person name="Grigoriev I.V."/>
            <person name="Hibbett D.S."/>
            <person name="Martin F."/>
        </authorList>
    </citation>
    <scope>NUCLEOTIDE SEQUENCE [LARGE SCALE GENOMIC DNA]</scope>
    <source>
        <strain evidence="3">FD-334 SS-4</strain>
    </source>
</reference>
<feature type="region of interest" description="Disordered" evidence="1">
    <location>
        <begin position="125"/>
        <end position="150"/>
    </location>
</feature>
<dbReference type="Proteomes" id="UP000054270">
    <property type="component" value="Unassembled WGS sequence"/>
</dbReference>
<keyword evidence="3" id="KW-1185">Reference proteome</keyword>
<dbReference type="EMBL" id="KN817690">
    <property type="protein sequence ID" value="KJA14191.1"/>
    <property type="molecule type" value="Genomic_DNA"/>
</dbReference>
<name>A0A0D2NCD4_HYPSF</name>
<evidence type="ECO:0000256" key="1">
    <source>
        <dbReference type="SAM" id="MobiDB-lite"/>
    </source>
</evidence>
<proteinExistence type="predicted"/>